<keyword evidence="1" id="KW-1133">Transmembrane helix</keyword>
<evidence type="ECO:0000313" key="2">
    <source>
        <dbReference type="EMBL" id="CAF1008971.1"/>
    </source>
</evidence>
<dbReference type="Proteomes" id="UP000663852">
    <property type="component" value="Unassembled WGS sequence"/>
</dbReference>
<reference evidence="2" key="1">
    <citation type="submission" date="2021-02" db="EMBL/GenBank/DDBJ databases">
        <authorList>
            <person name="Nowell W R."/>
        </authorList>
    </citation>
    <scope>NUCLEOTIDE SEQUENCE</scope>
</reference>
<comment type="caution">
    <text evidence="2">The sequence shown here is derived from an EMBL/GenBank/DDBJ whole genome shotgun (WGS) entry which is preliminary data.</text>
</comment>
<gene>
    <name evidence="2" type="ORF">EDS130_LOCUS15285</name>
</gene>
<protein>
    <submittedName>
        <fullName evidence="2">Uncharacterized protein</fullName>
    </submittedName>
</protein>
<keyword evidence="1" id="KW-0812">Transmembrane</keyword>
<dbReference type="PANTHER" id="PTHR31918:SF1">
    <property type="entry name" value="TRANSMEMBRANE PROTEIN 181"/>
    <property type="match status" value="1"/>
</dbReference>
<dbReference type="EMBL" id="CAJNOJ010000064">
    <property type="protein sequence ID" value="CAF1008971.1"/>
    <property type="molecule type" value="Genomic_DNA"/>
</dbReference>
<evidence type="ECO:0000256" key="1">
    <source>
        <dbReference type="SAM" id="Phobius"/>
    </source>
</evidence>
<sequence>MGETKEIERSVQMRLYALHKRQFVAVFVLFFICLFVAILIGIIGPSVIQTTVYKSETPTKALSTPYELQSDYLDKFHQRLWLTMKSSTDISEEFRKTINVSISVNDPSTNAQVYVRPRTIHCQRQFLEKDVHGRKLITDINTRVSYQSDSHSGDSLLPIRYTQLLKFQK</sequence>
<dbReference type="GO" id="GO:0015643">
    <property type="term" value="F:toxic substance binding"/>
    <property type="evidence" value="ECO:0007669"/>
    <property type="project" value="InterPro"/>
</dbReference>
<feature type="transmembrane region" description="Helical" evidence="1">
    <location>
        <begin position="23"/>
        <end position="48"/>
    </location>
</feature>
<dbReference type="PANTHER" id="PTHR31918">
    <property type="entry name" value="TRANSMEMBRANE PROTEIN 181"/>
    <property type="match status" value="1"/>
</dbReference>
<accession>A0A814HF01</accession>
<organism evidence="2 3">
    <name type="scientific">Adineta ricciae</name>
    <name type="common">Rotifer</name>
    <dbReference type="NCBI Taxonomy" id="249248"/>
    <lineage>
        <taxon>Eukaryota</taxon>
        <taxon>Metazoa</taxon>
        <taxon>Spiralia</taxon>
        <taxon>Gnathifera</taxon>
        <taxon>Rotifera</taxon>
        <taxon>Eurotatoria</taxon>
        <taxon>Bdelloidea</taxon>
        <taxon>Adinetida</taxon>
        <taxon>Adinetidae</taxon>
        <taxon>Adineta</taxon>
    </lineage>
</organism>
<dbReference type="OrthoDB" id="28186at2759"/>
<dbReference type="InterPro" id="IPR040416">
    <property type="entry name" value="TMEM181"/>
</dbReference>
<name>A0A814HF01_ADIRI</name>
<dbReference type="AlphaFoldDB" id="A0A814HF01"/>
<keyword evidence="1" id="KW-0472">Membrane</keyword>
<proteinExistence type="predicted"/>
<evidence type="ECO:0000313" key="3">
    <source>
        <dbReference type="Proteomes" id="UP000663852"/>
    </source>
</evidence>